<dbReference type="Gene3D" id="3.40.50.150">
    <property type="entry name" value="Vaccinia Virus protein VP39"/>
    <property type="match status" value="1"/>
</dbReference>
<organism evidence="6">
    <name type="scientific">marine metagenome</name>
    <dbReference type="NCBI Taxonomy" id="408172"/>
    <lineage>
        <taxon>unclassified sequences</taxon>
        <taxon>metagenomes</taxon>
        <taxon>ecological metagenomes</taxon>
    </lineage>
</organism>
<reference evidence="6" key="1">
    <citation type="submission" date="2018-05" db="EMBL/GenBank/DDBJ databases">
        <authorList>
            <person name="Lanie J.A."/>
            <person name="Ng W.-L."/>
            <person name="Kazmierczak K.M."/>
            <person name="Andrzejewski T.M."/>
            <person name="Davidsen T.M."/>
            <person name="Wayne K.J."/>
            <person name="Tettelin H."/>
            <person name="Glass J.I."/>
            <person name="Rusch D."/>
            <person name="Podicherti R."/>
            <person name="Tsui H.-C.T."/>
            <person name="Winkler M.E."/>
        </authorList>
    </citation>
    <scope>NUCLEOTIDE SEQUENCE</scope>
</reference>
<dbReference type="GO" id="GO:0032259">
    <property type="term" value="P:methylation"/>
    <property type="evidence" value="ECO:0007669"/>
    <property type="project" value="UniProtKB-KW"/>
</dbReference>
<dbReference type="SUPFAM" id="SSF53335">
    <property type="entry name" value="S-adenosyl-L-methionine-dependent methyltransferases"/>
    <property type="match status" value="1"/>
</dbReference>
<comment type="similarity">
    <text evidence="1">Belongs to the methyltransferase superfamily. PrmA family.</text>
</comment>
<evidence type="ECO:0000313" key="6">
    <source>
        <dbReference type="EMBL" id="SUZ60310.1"/>
    </source>
</evidence>
<dbReference type="InterPro" id="IPR029063">
    <property type="entry name" value="SAM-dependent_MTases_sf"/>
</dbReference>
<keyword evidence="4" id="KW-0808">Transferase</keyword>
<dbReference type="InterPro" id="IPR050078">
    <property type="entry name" value="Ribosomal_L11_MeTrfase_PrmA"/>
</dbReference>
<evidence type="ECO:0000256" key="5">
    <source>
        <dbReference type="ARBA" id="ARBA00022691"/>
    </source>
</evidence>
<keyword evidence="5" id="KW-0949">S-adenosyl-L-methionine</keyword>
<evidence type="ECO:0000256" key="2">
    <source>
        <dbReference type="ARBA" id="ARBA00022490"/>
    </source>
</evidence>
<dbReference type="PIRSF" id="PIRSF000401">
    <property type="entry name" value="RPL11_MTase"/>
    <property type="match status" value="1"/>
</dbReference>
<accession>A0A381P0E3</accession>
<evidence type="ECO:0000256" key="1">
    <source>
        <dbReference type="ARBA" id="ARBA00009741"/>
    </source>
</evidence>
<dbReference type="PANTHER" id="PTHR43648">
    <property type="entry name" value="ELECTRON TRANSFER FLAVOPROTEIN BETA SUBUNIT LYSINE METHYLTRANSFERASE"/>
    <property type="match status" value="1"/>
</dbReference>
<name>A0A381P0E3_9ZZZZ</name>
<keyword evidence="2" id="KW-0963">Cytoplasm</keyword>
<dbReference type="GO" id="GO:0016279">
    <property type="term" value="F:protein-lysine N-methyltransferase activity"/>
    <property type="evidence" value="ECO:0007669"/>
    <property type="project" value="TreeGrafter"/>
</dbReference>
<proteinExistence type="inferred from homology"/>
<dbReference type="Pfam" id="PF06325">
    <property type="entry name" value="PrmA"/>
    <property type="match status" value="1"/>
</dbReference>
<dbReference type="EMBL" id="UINC01000734">
    <property type="protein sequence ID" value="SUZ60310.1"/>
    <property type="molecule type" value="Genomic_DNA"/>
</dbReference>
<dbReference type="InterPro" id="IPR004498">
    <property type="entry name" value="Ribosomal_PrmA_MeTrfase"/>
</dbReference>
<dbReference type="CDD" id="cd02440">
    <property type="entry name" value="AdoMet_MTases"/>
    <property type="match status" value="1"/>
</dbReference>
<protein>
    <recommendedName>
        <fullName evidence="7">Methyltransferase domain-containing protein</fullName>
    </recommendedName>
</protein>
<gene>
    <name evidence="6" type="ORF">METZ01_LOCUS13164</name>
</gene>
<keyword evidence="3" id="KW-0489">Methyltransferase</keyword>
<evidence type="ECO:0000256" key="4">
    <source>
        <dbReference type="ARBA" id="ARBA00022679"/>
    </source>
</evidence>
<dbReference type="AlphaFoldDB" id="A0A381P0E3"/>
<dbReference type="PANTHER" id="PTHR43648:SF1">
    <property type="entry name" value="ELECTRON TRANSFER FLAVOPROTEIN BETA SUBUNIT LYSINE METHYLTRANSFERASE"/>
    <property type="match status" value="1"/>
</dbReference>
<sequence length="300" mass="33435">MPAWKNITLDLPEQDLHDVTEKLGNMKRILSSTLLDRRSEKESDWINDPGDSDPNISGDTHLLVLLVAAATNTGQLMNDVQSHLKMKKVPHHFEEIFEDRDWIKHSRSQFREILISDLLRIVPPWLPAVGFAGRTIIIEPGSGFGTGSHATTQLCLRWMEIYLQNEQSLLDFGCGSGILGITADKMNASKIVGLDIDHQALDNAERNRGLNKSRTDFFHLDDYDSSDTFDIVIANILSNTLIGLKRTLFSRIKPGGVLLLSGILSDQAVEVISAYSPEITLTIQSNDGGWVLLFGRKDET</sequence>
<evidence type="ECO:0008006" key="7">
    <source>
        <dbReference type="Google" id="ProtNLM"/>
    </source>
</evidence>
<evidence type="ECO:0000256" key="3">
    <source>
        <dbReference type="ARBA" id="ARBA00022603"/>
    </source>
</evidence>